<reference evidence="3 4" key="1">
    <citation type="journal article" date="2016" name="Nat. Commun.">
        <title>Thousands of microbial genomes shed light on interconnected biogeochemical processes in an aquifer system.</title>
        <authorList>
            <person name="Anantharaman K."/>
            <person name="Brown C.T."/>
            <person name="Hug L.A."/>
            <person name="Sharon I."/>
            <person name="Castelle C.J."/>
            <person name="Probst A.J."/>
            <person name="Thomas B.C."/>
            <person name="Singh A."/>
            <person name="Wilkins M.J."/>
            <person name="Karaoz U."/>
            <person name="Brodie E.L."/>
            <person name="Williams K.H."/>
            <person name="Hubbard S.S."/>
            <person name="Banfield J.F."/>
        </authorList>
    </citation>
    <scope>NUCLEOTIDE SEQUENCE [LARGE SCALE GENOMIC DNA]</scope>
</reference>
<evidence type="ECO:0000256" key="2">
    <source>
        <dbReference type="SAM" id="Phobius"/>
    </source>
</evidence>
<feature type="transmembrane region" description="Helical" evidence="2">
    <location>
        <begin position="6"/>
        <end position="25"/>
    </location>
</feature>
<gene>
    <name evidence="3" type="ORF">A3F19_02135</name>
</gene>
<evidence type="ECO:0000313" key="3">
    <source>
        <dbReference type="EMBL" id="OGI79494.1"/>
    </source>
</evidence>
<proteinExistence type="predicted"/>
<evidence type="ECO:0000256" key="1">
    <source>
        <dbReference type="SAM" id="Coils"/>
    </source>
</evidence>
<comment type="caution">
    <text evidence="3">The sequence shown here is derived from an EMBL/GenBank/DDBJ whole genome shotgun (WGS) entry which is preliminary data.</text>
</comment>
<keyword evidence="2" id="KW-0472">Membrane</keyword>
<feature type="coiled-coil region" evidence="1">
    <location>
        <begin position="74"/>
        <end position="134"/>
    </location>
</feature>
<sequence length="135" mass="15933">MSILLILFFTSFFGIIIMIGRKLVLLQNGQTLERKEISFKIPHLEKIKHLTVKNMKKYGHMSLVTTLRFYVRSMNLLKNKYEETKIKIKNFNTRKDSNGNGAEKVEVSKFLKMISEYKHKIRAIKQKIHEEENSS</sequence>
<dbReference type="AlphaFoldDB" id="A0A1F6WC78"/>
<keyword evidence="2" id="KW-1133">Transmembrane helix</keyword>
<accession>A0A1F6WC78</accession>
<dbReference type="Proteomes" id="UP000177052">
    <property type="component" value="Unassembled WGS sequence"/>
</dbReference>
<dbReference type="EMBL" id="MFUJ01000005">
    <property type="protein sequence ID" value="OGI79494.1"/>
    <property type="molecule type" value="Genomic_DNA"/>
</dbReference>
<evidence type="ECO:0000313" key="4">
    <source>
        <dbReference type="Proteomes" id="UP000177052"/>
    </source>
</evidence>
<name>A0A1F6WC78_9BACT</name>
<keyword evidence="2" id="KW-0812">Transmembrane</keyword>
<protein>
    <submittedName>
        <fullName evidence="3">Uncharacterized protein</fullName>
    </submittedName>
</protein>
<keyword evidence="1" id="KW-0175">Coiled coil</keyword>
<organism evidence="3 4">
    <name type="scientific">Candidatus Nomurabacteria bacterium RIFCSPHIGHO2_12_FULL_37_29</name>
    <dbReference type="NCBI Taxonomy" id="1801759"/>
    <lineage>
        <taxon>Bacteria</taxon>
        <taxon>Candidatus Nomuraibacteriota</taxon>
    </lineage>
</organism>